<sequence length="642" mass="72761">MAAGKRKATAATVKKQLHPSKKRSKDSTVKSVEREEKEEQMTVDENSDEEEEEDSSAVESSEEDEDELDQDSDSGDDEEDEEEENDEDEDDAEEVDDESKPKTNSKEAHALQKKLIKERKAAKPFSDVVDQSKRLWDKIRNKTGMKAAERRQLVEELFGLIRENVKALVFKHDMSRVIQTCVKYGSKAQREAICEELKGCHVELCKSPYGKYLSVKFFKYGTPAMKGMVLGELYGNVNKLIRHREAAYVVEDAFREYTNLQQQHALISEFYGPEYRVFKDASQDVHIDKLLKENPDKRNSIMQNLWQTIEGSVQKGSIGFTMVHRAMLEYMQHASEKEADQLLQLVKEQVYEFVHTKDGSETAMMLFAVATAKDRKVMWKSMRPYLVETAKDSYGHLVIVAGLDCTDDTVLTGKLVQAEFQGKLFKLGIDRYARRVLLYPLVGWNEPRYFSKLNRDFFASLAPLKEKTAKKDADVRRAELRSAFSPALLELVRNTAGELMAETLGSQVLVETLLYADGDKEAAIDAVVSAFSSDPAEDTHLIHMVHCSRALKTLVQNGHWDAKARQVRQSESQLHMAEKLKPVMEKHLESWACGDGAFVVLAVLEALSDDDKASLLAALRKHKKALKSSSTFKGTQRLLELL</sequence>
<feature type="domain" description="PUM-HD" evidence="4">
    <location>
        <begin position="131"/>
        <end position="508"/>
    </location>
</feature>
<dbReference type="InterPro" id="IPR012959">
    <property type="entry name" value="CPL_dom"/>
</dbReference>
<gene>
    <name evidence="6" type="primary">puf6</name>
    <name evidence="5" type="ORF">SJAG_01813</name>
</gene>
<dbReference type="GeneID" id="7048240"/>
<feature type="compositionally biased region" description="Basic and acidic residues" evidence="3">
    <location>
        <begin position="98"/>
        <end position="110"/>
    </location>
</feature>
<dbReference type="PANTHER" id="PTHR13389">
    <property type="entry name" value="PUMILIO HOMOLOG 3"/>
    <property type="match status" value="1"/>
</dbReference>
<dbReference type="AlphaFoldDB" id="B6JYZ0"/>
<keyword evidence="2" id="KW-0694">RNA-binding</keyword>
<dbReference type="STRING" id="402676.B6JYZ0"/>
<dbReference type="GO" id="GO:0005730">
    <property type="term" value="C:nucleolus"/>
    <property type="evidence" value="ECO:0000318"/>
    <property type="project" value="GO_Central"/>
</dbReference>
<feature type="region of interest" description="Disordered" evidence="3">
    <location>
        <begin position="1"/>
        <end position="116"/>
    </location>
</feature>
<dbReference type="eggNOG" id="KOG2050">
    <property type="taxonomic scope" value="Eukaryota"/>
</dbReference>
<dbReference type="PROSITE" id="PS50303">
    <property type="entry name" value="PUM_HD"/>
    <property type="match status" value="1"/>
</dbReference>
<feature type="compositionally biased region" description="Basic residues" evidence="3">
    <location>
        <begin position="15"/>
        <end position="24"/>
    </location>
</feature>
<evidence type="ECO:0000313" key="5">
    <source>
        <dbReference type="EMBL" id="EEB06758.1"/>
    </source>
</evidence>
<organism evidence="5 7">
    <name type="scientific">Schizosaccharomyces japonicus (strain yFS275 / FY16936)</name>
    <name type="common">Fission yeast</name>
    <dbReference type="NCBI Taxonomy" id="402676"/>
    <lineage>
        <taxon>Eukaryota</taxon>
        <taxon>Fungi</taxon>
        <taxon>Dikarya</taxon>
        <taxon>Ascomycota</taxon>
        <taxon>Taphrinomycotina</taxon>
        <taxon>Schizosaccharomycetes</taxon>
        <taxon>Schizosaccharomycetales</taxon>
        <taxon>Schizosaccharomycetaceae</taxon>
        <taxon>Schizosaccharomyces</taxon>
    </lineage>
</organism>
<evidence type="ECO:0000256" key="1">
    <source>
        <dbReference type="ARBA" id="ARBA00022737"/>
    </source>
</evidence>
<evidence type="ECO:0000313" key="6">
    <source>
        <dbReference type="JaponicusDB" id="SJAG_01813"/>
    </source>
</evidence>
<evidence type="ECO:0000256" key="3">
    <source>
        <dbReference type="SAM" id="MobiDB-lite"/>
    </source>
</evidence>
<dbReference type="InterPro" id="IPR016024">
    <property type="entry name" value="ARM-type_fold"/>
</dbReference>
<dbReference type="EMBL" id="KE651168">
    <property type="protein sequence ID" value="EEB06758.1"/>
    <property type="molecule type" value="Genomic_DNA"/>
</dbReference>
<evidence type="ECO:0000313" key="7">
    <source>
        <dbReference type="Proteomes" id="UP000001744"/>
    </source>
</evidence>
<dbReference type="VEuPathDB" id="FungiDB:SJAG_01813"/>
<proteinExistence type="predicted"/>
<evidence type="ECO:0000256" key="2">
    <source>
        <dbReference type="ARBA" id="ARBA00022884"/>
    </source>
</evidence>
<dbReference type="InterPro" id="IPR001313">
    <property type="entry name" value="Pumilio_RNA-bd_rpt"/>
</dbReference>
<accession>B6JYZ0</accession>
<dbReference type="Proteomes" id="UP000001744">
    <property type="component" value="Unassembled WGS sequence"/>
</dbReference>
<dbReference type="InterPro" id="IPR033133">
    <property type="entry name" value="PUM-HD"/>
</dbReference>
<dbReference type="Gene3D" id="1.25.10.10">
    <property type="entry name" value="Leucine-rich Repeat Variant"/>
    <property type="match status" value="2"/>
</dbReference>
<dbReference type="SMART" id="SM00025">
    <property type="entry name" value="Pumilio"/>
    <property type="match status" value="5"/>
</dbReference>
<dbReference type="Pfam" id="PF08144">
    <property type="entry name" value="CPL"/>
    <property type="match status" value="1"/>
</dbReference>
<feature type="compositionally biased region" description="Basic and acidic residues" evidence="3">
    <location>
        <begin position="25"/>
        <end position="40"/>
    </location>
</feature>
<dbReference type="InterPro" id="IPR040059">
    <property type="entry name" value="PUM3"/>
</dbReference>
<dbReference type="InterPro" id="IPR011989">
    <property type="entry name" value="ARM-like"/>
</dbReference>
<name>B6JYZ0_SCHJY</name>
<dbReference type="RefSeq" id="XP_002173051.1">
    <property type="nucleotide sequence ID" value="XM_002173015.2"/>
</dbReference>
<evidence type="ECO:0000259" key="4">
    <source>
        <dbReference type="PROSITE" id="PS50303"/>
    </source>
</evidence>
<keyword evidence="7" id="KW-1185">Reference proteome</keyword>
<dbReference type="OrthoDB" id="497380at2759"/>
<feature type="compositionally biased region" description="Acidic residues" evidence="3">
    <location>
        <begin position="41"/>
        <end position="97"/>
    </location>
</feature>
<dbReference type="PANTHER" id="PTHR13389:SF0">
    <property type="entry name" value="PUMILIO HOMOLOG 3"/>
    <property type="match status" value="1"/>
</dbReference>
<dbReference type="SUPFAM" id="SSF48371">
    <property type="entry name" value="ARM repeat"/>
    <property type="match status" value="1"/>
</dbReference>
<dbReference type="GO" id="GO:0003729">
    <property type="term" value="F:mRNA binding"/>
    <property type="evidence" value="ECO:0000318"/>
    <property type="project" value="GO_Central"/>
</dbReference>
<protein>
    <submittedName>
        <fullName evidence="5">Puf family RNA-binding protein</fullName>
    </submittedName>
</protein>
<dbReference type="HOGENOM" id="CLU_013994_1_0_1"/>
<dbReference type="GO" id="GO:0006417">
    <property type="term" value="P:regulation of translation"/>
    <property type="evidence" value="ECO:0000318"/>
    <property type="project" value="GO_Central"/>
</dbReference>
<dbReference type="JaponicusDB" id="SJAG_01813">
    <property type="gene designation" value="puf6"/>
</dbReference>
<reference evidence="5 7" key="1">
    <citation type="journal article" date="2011" name="Science">
        <title>Comparative functional genomics of the fission yeasts.</title>
        <authorList>
            <person name="Rhind N."/>
            <person name="Chen Z."/>
            <person name="Yassour M."/>
            <person name="Thompson D.A."/>
            <person name="Haas B.J."/>
            <person name="Habib N."/>
            <person name="Wapinski I."/>
            <person name="Roy S."/>
            <person name="Lin M.F."/>
            <person name="Heiman D.I."/>
            <person name="Young S.K."/>
            <person name="Furuya K."/>
            <person name="Guo Y."/>
            <person name="Pidoux A."/>
            <person name="Chen H.M."/>
            <person name="Robbertse B."/>
            <person name="Goldberg J.M."/>
            <person name="Aoki K."/>
            <person name="Bayne E.H."/>
            <person name="Berlin A.M."/>
            <person name="Desjardins C.A."/>
            <person name="Dobbs E."/>
            <person name="Dukaj L."/>
            <person name="Fan L."/>
            <person name="FitzGerald M.G."/>
            <person name="French C."/>
            <person name="Gujja S."/>
            <person name="Hansen K."/>
            <person name="Keifenheim D."/>
            <person name="Levin J.Z."/>
            <person name="Mosher R.A."/>
            <person name="Mueller C.A."/>
            <person name="Pfiffner J."/>
            <person name="Priest M."/>
            <person name="Russ C."/>
            <person name="Smialowska A."/>
            <person name="Swoboda P."/>
            <person name="Sykes S.M."/>
            <person name="Vaughn M."/>
            <person name="Vengrova S."/>
            <person name="Yoder R."/>
            <person name="Zeng Q."/>
            <person name="Allshire R."/>
            <person name="Baulcombe D."/>
            <person name="Birren B.W."/>
            <person name="Brown W."/>
            <person name="Ekwall K."/>
            <person name="Kellis M."/>
            <person name="Leatherwood J."/>
            <person name="Levin H."/>
            <person name="Margalit H."/>
            <person name="Martienssen R."/>
            <person name="Nieduszynski C.A."/>
            <person name="Spatafora J.W."/>
            <person name="Friedman N."/>
            <person name="Dalgaard J.Z."/>
            <person name="Baumann P."/>
            <person name="Niki H."/>
            <person name="Regev A."/>
            <person name="Nusbaum C."/>
        </authorList>
    </citation>
    <scope>NUCLEOTIDE SEQUENCE [LARGE SCALE GENOMIC DNA]</scope>
    <source>
        <strain evidence="7">yFS275 / FY16936</strain>
    </source>
</reference>
<keyword evidence="1" id="KW-0677">Repeat</keyword>
<dbReference type="OMA" id="YGPEFSI"/>